<comment type="caution">
    <text evidence="4">The sequence shown here is derived from an EMBL/GenBank/DDBJ whole genome shotgun (WGS) entry which is preliminary data.</text>
</comment>
<feature type="domain" description="NAD-dependent epimerase/dehydratase" evidence="3">
    <location>
        <begin position="11"/>
        <end position="256"/>
    </location>
</feature>
<dbReference type="InParanoid" id="A0A409Y3Q7"/>
<comment type="similarity">
    <text evidence="2">Belongs to the NAD(P)-dependent epimerase/dehydratase family. Dihydroflavonol-4-reductase subfamily.</text>
</comment>
<feature type="non-terminal residue" evidence="4">
    <location>
        <position position="263"/>
    </location>
</feature>
<evidence type="ECO:0000259" key="3">
    <source>
        <dbReference type="Pfam" id="PF01370"/>
    </source>
</evidence>
<dbReference type="PANTHER" id="PTHR10366:SF564">
    <property type="entry name" value="STEROL-4-ALPHA-CARBOXYLATE 3-DEHYDROGENASE, DECARBOXYLATING"/>
    <property type="match status" value="1"/>
</dbReference>
<dbReference type="InterPro" id="IPR001509">
    <property type="entry name" value="Epimerase_deHydtase"/>
</dbReference>
<dbReference type="EMBL" id="NHYE01001215">
    <property type="protein sequence ID" value="PPQ97645.1"/>
    <property type="molecule type" value="Genomic_DNA"/>
</dbReference>
<evidence type="ECO:0000313" key="5">
    <source>
        <dbReference type="Proteomes" id="UP000284706"/>
    </source>
</evidence>
<dbReference type="STRING" id="231916.A0A409Y3Q7"/>
<dbReference type="Proteomes" id="UP000284706">
    <property type="component" value="Unassembled WGS sequence"/>
</dbReference>
<name>A0A409Y3Q7_9AGAR</name>
<reference evidence="4 5" key="1">
    <citation type="journal article" date="2018" name="Evol. Lett.">
        <title>Horizontal gene cluster transfer increased hallucinogenic mushroom diversity.</title>
        <authorList>
            <person name="Reynolds H.T."/>
            <person name="Vijayakumar V."/>
            <person name="Gluck-Thaler E."/>
            <person name="Korotkin H.B."/>
            <person name="Matheny P.B."/>
            <person name="Slot J.C."/>
        </authorList>
    </citation>
    <scope>NUCLEOTIDE SEQUENCE [LARGE SCALE GENOMIC DNA]</scope>
    <source>
        <strain evidence="4 5">SRW20</strain>
    </source>
</reference>
<dbReference type="OrthoDB" id="2735536at2759"/>
<evidence type="ECO:0000256" key="2">
    <source>
        <dbReference type="ARBA" id="ARBA00023445"/>
    </source>
</evidence>
<dbReference type="SUPFAM" id="SSF51735">
    <property type="entry name" value="NAD(P)-binding Rossmann-fold domains"/>
    <property type="match status" value="1"/>
</dbReference>
<keyword evidence="1" id="KW-0560">Oxidoreductase</keyword>
<protein>
    <recommendedName>
        <fullName evidence="3">NAD-dependent epimerase/dehydratase domain-containing protein</fullName>
    </recommendedName>
</protein>
<dbReference type="InterPro" id="IPR050425">
    <property type="entry name" value="NAD(P)_dehydrat-like"/>
</dbReference>
<dbReference type="GO" id="GO:0016616">
    <property type="term" value="F:oxidoreductase activity, acting on the CH-OH group of donors, NAD or NADP as acceptor"/>
    <property type="evidence" value="ECO:0007669"/>
    <property type="project" value="TreeGrafter"/>
</dbReference>
<dbReference type="Pfam" id="PF01370">
    <property type="entry name" value="Epimerase"/>
    <property type="match status" value="1"/>
</dbReference>
<sequence length="263" mass="29078">MTIIEPQGAPILVTGANGYIGLWIVRTLLEKGYSVRAVVRSSHKGHHMKKIFGIYRHKLEIYDGAFDAAVKDVYGIIHSAATAILNPVEPDEYVRPAVDGTVGILESARKFGNTVRRIVLTSSVAAIGFNLVEPAITFDETNWNDAAEELVNAKGKDAPPLIKYAAAKNLAEKGKYILWNMYKEEVQWDLVTIQPSTPPLQAVRSPDALNVSMWMIWDPIANERSDNELRATCNYVHVRDTALAHVEALRKEEAGGERIIASS</sequence>
<proteinExistence type="inferred from homology"/>
<evidence type="ECO:0000256" key="1">
    <source>
        <dbReference type="ARBA" id="ARBA00023002"/>
    </source>
</evidence>
<dbReference type="AlphaFoldDB" id="A0A409Y3Q7"/>
<dbReference type="Gene3D" id="3.40.50.720">
    <property type="entry name" value="NAD(P)-binding Rossmann-like Domain"/>
    <property type="match status" value="1"/>
</dbReference>
<keyword evidence="5" id="KW-1185">Reference proteome</keyword>
<dbReference type="InterPro" id="IPR036291">
    <property type="entry name" value="NAD(P)-bd_dom_sf"/>
</dbReference>
<accession>A0A409Y3Q7</accession>
<organism evidence="4 5">
    <name type="scientific">Gymnopilus dilepis</name>
    <dbReference type="NCBI Taxonomy" id="231916"/>
    <lineage>
        <taxon>Eukaryota</taxon>
        <taxon>Fungi</taxon>
        <taxon>Dikarya</taxon>
        <taxon>Basidiomycota</taxon>
        <taxon>Agaricomycotina</taxon>
        <taxon>Agaricomycetes</taxon>
        <taxon>Agaricomycetidae</taxon>
        <taxon>Agaricales</taxon>
        <taxon>Agaricineae</taxon>
        <taxon>Hymenogastraceae</taxon>
        <taxon>Gymnopilus</taxon>
    </lineage>
</organism>
<dbReference type="FunCoup" id="A0A409Y3Q7">
    <property type="interactions" value="58"/>
</dbReference>
<evidence type="ECO:0000313" key="4">
    <source>
        <dbReference type="EMBL" id="PPQ97645.1"/>
    </source>
</evidence>
<dbReference type="PANTHER" id="PTHR10366">
    <property type="entry name" value="NAD DEPENDENT EPIMERASE/DEHYDRATASE"/>
    <property type="match status" value="1"/>
</dbReference>
<gene>
    <name evidence="4" type="ORF">CVT26_002443</name>
</gene>